<accession>G3BEJ1</accession>
<dbReference type="PANTHER" id="PTHR46430">
    <property type="entry name" value="PROTEIN SKT5-RELATED"/>
    <property type="match status" value="1"/>
</dbReference>
<name>G3BEJ1_CANTC</name>
<dbReference type="EMBL" id="GL996528">
    <property type="protein sequence ID" value="EGV61193.1"/>
    <property type="molecule type" value="Genomic_DNA"/>
</dbReference>
<dbReference type="Proteomes" id="UP000000707">
    <property type="component" value="Unassembled WGS sequence"/>
</dbReference>
<dbReference type="STRING" id="590646.G3BEJ1"/>
<dbReference type="InterPro" id="IPR011990">
    <property type="entry name" value="TPR-like_helical_dom_sf"/>
</dbReference>
<protein>
    <submittedName>
        <fullName evidence="2">HCP-like protein</fullName>
    </submittedName>
</protein>
<evidence type="ECO:0000313" key="3">
    <source>
        <dbReference type="Proteomes" id="UP000000707"/>
    </source>
</evidence>
<gene>
    <name evidence="2" type="ORF">CANTEDRAFT_116636</name>
</gene>
<dbReference type="GeneID" id="18248380"/>
<dbReference type="SMART" id="SM00671">
    <property type="entry name" value="SEL1"/>
    <property type="match status" value="5"/>
</dbReference>
<evidence type="ECO:0000256" key="1">
    <source>
        <dbReference type="ARBA" id="ARBA00022737"/>
    </source>
</evidence>
<dbReference type="eggNOG" id="KOG1550">
    <property type="taxonomic scope" value="Eukaryota"/>
</dbReference>
<dbReference type="EMBL" id="GL996528">
    <property type="protein sequence ID" value="EGV61194.1"/>
    <property type="molecule type" value="Genomic_DNA"/>
</dbReference>
<dbReference type="PANTHER" id="PTHR46430:SF3">
    <property type="entry name" value="ACTIVATOR OF C KINASE PROTEIN 1"/>
    <property type="match status" value="1"/>
</dbReference>
<dbReference type="HOGENOM" id="CLU_618202_0_0_1"/>
<reference evidence="2 3" key="1">
    <citation type="journal article" date="2011" name="Proc. Natl. Acad. Sci. U.S.A.">
        <title>Comparative genomics of xylose-fermenting fungi for enhanced biofuel production.</title>
        <authorList>
            <person name="Wohlbach D.J."/>
            <person name="Kuo A."/>
            <person name="Sato T.K."/>
            <person name="Potts K.M."/>
            <person name="Salamov A.A."/>
            <person name="LaButti K.M."/>
            <person name="Sun H."/>
            <person name="Clum A."/>
            <person name="Pangilinan J.L."/>
            <person name="Lindquist E.A."/>
            <person name="Lucas S."/>
            <person name="Lapidus A."/>
            <person name="Jin M."/>
            <person name="Gunawan C."/>
            <person name="Balan V."/>
            <person name="Dale B.E."/>
            <person name="Jeffries T.W."/>
            <person name="Zinkel R."/>
            <person name="Barry K.W."/>
            <person name="Grigoriev I.V."/>
            <person name="Gasch A.P."/>
        </authorList>
    </citation>
    <scope>NUCLEOTIDE SEQUENCE [LARGE SCALE GENOMIC DNA]</scope>
    <source>
        <strain evidence="2">ATCC 10573</strain>
        <strain evidence="3">ATCC 10573 / BCRC 21748 / CBS 615 / JCM 9827 / NBRC 10315 / NRRL Y-1498 / VKM Y-70</strain>
    </source>
</reference>
<dbReference type="Gene3D" id="1.25.40.10">
    <property type="entry name" value="Tetratricopeptide repeat domain"/>
    <property type="match status" value="2"/>
</dbReference>
<sequence>MADNRHLMMANPMLMSPPLNPQSAHMPQQMGTSRLAPPRMQRSLVNDPEIQHKIQSFTNLRAVIASGNKSYEYRLKWVKMLINATNYRLYVYINIKGEPIASSDATANKELFIKSASQHIVKLIRDVDSANQKLTDDIRSDICLVYANILSHHYHTLYEQSFGMQKDIDGAIAWYERAIIFNPSNFKAHYVLGDLYEYEVNNGFDQALIYYRQSAKLGYNRAIYKMALMYLNIPSIRSHKFIKILRDLCNIEVEKTELDDDDKQELTEIIASASYELGKVYEGVYPGDLTVEDDFIQKCLEIVPVNYGKALSYYNKSAKLNYPVGLVKLGRVYEFGELNRTKNPHKSIQWYLKAVSSPLPFRRNPDAMIGLSRWYLSGSNGESKHIPQPNPERALKWCERAIKESNSPDAYYQMAQLADAGLSNQPATYWCQKAAAVSDPVQA</sequence>
<dbReference type="Pfam" id="PF13414">
    <property type="entry name" value="TPR_11"/>
    <property type="match status" value="1"/>
</dbReference>
<evidence type="ECO:0000313" key="2">
    <source>
        <dbReference type="EMBL" id="EGV61194.1"/>
    </source>
</evidence>
<keyword evidence="1" id="KW-0677">Repeat</keyword>
<dbReference type="AlphaFoldDB" id="G3BEJ1"/>
<dbReference type="InterPro" id="IPR006597">
    <property type="entry name" value="Sel1-like"/>
</dbReference>
<dbReference type="InterPro" id="IPR051726">
    <property type="entry name" value="Chitin_Synth_Reg"/>
</dbReference>
<dbReference type="OrthoDB" id="272077at2759"/>
<proteinExistence type="predicted"/>
<dbReference type="SUPFAM" id="SSF81901">
    <property type="entry name" value="HCP-like"/>
    <property type="match status" value="2"/>
</dbReference>
<keyword evidence="3" id="KW-1185">Reference proteome</keyword>
<organism evidence="3">
    <name type="scientific">Candida tenuis (strain ATCC 10573 / BCRC 21748 / CBS 615 / JCM 9827 / NBRC 10315 / NRRL Y-1498 / VKM Y-70)</name>
    <name type="common">Yeast</name>
    <name type="synonym">Yamadazyma tenuis</name>
    <dbReference type="NCBI Taxonomy" id="590646"/>
    <lineage>
        <taxon>Eukaryota</taxon>
        <taxon>Fungi</taxon>
        <taxon>Dikarya</taxon>
        <taxon>Ascomycota</taxon>
        <taxon>Saccharomycotina</taxon>
        <taxon>Pichiomycetes</taxon>
        <taxon>Debaryomycetaceae</taxon>
        <taxon>Yamadazyma</taxon>
    </lineage>
</organism>
<dbReference type="KEGG" id="cten:18248380"/>
<dbReference type="Pfam" id="PF08238">
    <property type="entry name" value="Sel1"/>
    <property type="match status" value="3"/>
</dbReference>